<dbReference type="AlphaFoldDB" id="A0A382W1L1"/>
<dbReference type="Pfam" id="PF04390">
    <property type="entry name" value="LptE"/>
    <property type="match status" value="1"/>
</dbReference>
<evidence type="ECO:0008006" key="2">
    <source>
        <dbReference type="Google" id="ProtNLM"/>
    </source>
</evidence>
<dbReference type="GO" id="GO:0043165">
    <property type="term" value="P:Gram-negative-bacterium-type cell outer membrane assembly"/>
    <property type="evidence" value="ECO:0007669"/>
    <property type="project" value="InterPro"/>
</dbReference>
<reference evidence="1" key="1">
    <citation type="submission" date="2018-05" db="EMBL/GenBank/DDBJ databases">
        <authorList>
            <person name="Lanie J.A."/>
            <person name="Ng W.-L."/>
            <person name="Kazmierczak K.M."/>
            <person name="Andrzejewski T.M."/>
            <person name="Davidsen T.M."/>
            <person name="Wayne K.J."/>
            <person name="Tettelin H."/>
            <person name="Glass J.I."/>
            <person name="Rusch D."/>
            <person name="Podicherti R."/>
            <person name="Tsui H.-C.T."/>
            <person name="Winkler M.E."/>
        </authorList>
    </citation>
    <scope>NUCLEOTIDE SEQUENCE</scope>
</reference>
<dbReference type="EMBL" id="UINC01156213">
    <property type="protein sequence ID" value="SVD52500.1"/>
    <property type="molecule type" value="Genomic_DNA"/>
</dbReference>
<name>A0A382W1L1_9ZZZZ</name>
<sequence length="150" mass="16468">SFLPDYIETIGVPMFGNQTPYFEVDQVVTEYVRTEFIGRGSYRVVPDENGADAVLEGDIVAMSIAPASFTAEQQASRYIFSMTANIVFRDLQADEVIWQNGSMTFQDEYEVASGGGALDPSTFFGQEANAMERIAEDFAATVVSSILEAF</sequence>
<proteinExistence type="predicted"/>
<accession>A0A382W1L1</accession>
<evidence type="ECO:0000313" key="1">
    <source>
        <dbReference type="EMBL" id="SVD52500.1"/>
    </source>
</evidence>
<dbReference type="InterPro" id="IPR007485">
    <property type="entry name" value="LPS_assembly_LptE"/>
</dbReference>
<feature type="non-terminal residue" evidence="1">
    <location>
        <position position="1"/>
    </location>
</feature>
<dbReference type="GO" id="GO:0019867">
    <property type="term" value="C:outer membrane"/>
    <property type="evidence" value="ECO:0007669"/>
    <property type="project" value="InterPro"/>
</dbReference>
<protein>
    <recommendedName>
        <fullName evidence="2">ABC-type transport auxiliary lipoprotein component domain-containing protein</fullName>
    </recommendedName>
</protein>
<gene>
    <name evidence="1" type="ORF">METZ01_LOCUS405354</name>
</gene>
<organism evidence="1">
    <name type="scientific">marine metagenome</name>
    <dbReference type="NCBI Taxonomy" id="408172"/>
    <lineage>
        <taxon>unclassified sequences</taxon>
        <taxon>metagenomes</taxon>
        <taxon>ecological metagenomes</taxon>
    </lineage>
</organism>